<evidence type="ECO:0000256" key="1">
    <source>
        <dbReference type="SAM" id="MobiDB-lite"/>
    </source>
</evidence>
<dbReference type="InParanoid" id="E9GZA8"/>
<proteinExistence type="predicted"/>
<gene>
    <name evidence="2" type="ORF">DAPPUDRAFT_250796</name>
</gene>
<dbReference type="AlphaFoldDB" id="E9GZA8"/>
<feature type="compositionally biased region" description="Basic and acidic residues" evidence="1">
    <location>
        <begin position="7"/>
        <end position="19"/>
    </location>
</feature>
<evidence type="ECO:0000313" key="3">
    <source>
        <dbReference type="Proteomes" id="UP000000305"/>
    </source>
</evidence>
<protein>
    <submittedName>
        <fullName evidence="2">Uncharacterized protein</fullName>
    </submittedName>
</protein>
<keyword evidence="3" id="KW-1185">Reference proteome</keyword>
<dbReference type="HOGENOM" id="CLU_2040432_0_0_1"/>
<organism evidence="2 3">
    <name type="scientific">Daphnia pulex</name>
    <name type="common">Water flea</name>
    <dbReference type="NCBI Taxonomy" id="6669"/>
    <lineage>
        <taxon>Eukaryota</taxon>
        <taxon>Metazoa</taxon>
        <taxon>Ecdysozoa</taxon>
        <taxon>Arthropoda</taxon>
        <taxon>Crustacea</taxon>
        <taxon>Branchiopoda</taxon>
        <taxon>Diplostraca</taxon>
        <taxon>Cladocera</taxon>
        <taxon>Anomopoda</taxon>
        <taxon>Daphniidae</taxon>
        <taxon>Daphnia</taxon>
    </lineage>
</organism>
<accession>E9GZA8</accession>
<dbReference type="EMBL" id="GL732577">
    <property type="protein sequence ID" value="EFX75116.1"/>
    <property type="molecule type" value="Genomic_DNA"/>
</dbReference>
<feature type="region of interest" description="Disordered" evidence="1">
    <location>
        <begin position="1"/>
        <end position="41"/>
    </location>
</feature>
<name>E9GZA8_DAPPU</name>
<dbReference type="Proteomes" id="UP000000305">
    <property type="component" value="Unassembled WGS sequence"/>
</dbReference>
<evidence type="ECO:0000313" key="2">
    <source>
        <dbReference type="EMBL" id="EFX75116.1"/>
    </source>
</evidence>
<sequence length="121" mass="13641">MEQATRPLERAAATEKRTAEQGNEVRQSCNEERANTNNAPARNVRVGEVILSTGTHNRFLEETTPLPLMEQEQSQQICVATEWSKSLDEELATWVKPQIDEIEHPIPEGHVQCRGTVAFKC</sequence>
<dbReference type="KEGG" id="dpx:DAPPUDRAFT_250796"/>
<reference evidence="2 3" key="1">
    <citation type="journal article" date="2011" name="Science">
        <title>The ecoresponsive genome of Daphnia pulex.</title>
        <authorList>
            <person name="Colbourne J.K."/>
            <person name="Pfrender M.E."/>
            <person name="Gilbert D."/>
            <person name="Thomas W.K."/>
            <person name="Tucker A."/>
            <person name="Oakley T.H."/>
            <person name="Tokishita S."/>
            <person name="Aerts A."/>
            <person name="Arnold G.J."/>
            <person name="Basu M.K."/>
            <person name="Bauer D.J."/>
            <person name="Caceres C.E."/>
            <person name="Carmel L."/>
            <person name="Casola C."/>
            <person name="Choi J.H."/>
            <person name="Detter J.C."/>
            <person name="Dong Q."/>
            <person name="Dusheyko S."/>
            <person name="Eads B.D."/>
            <person name="Frohlich T."/>
            <person name="Geiler-Samerotte K.A."/>
            <person name="Gerlach D."/>
            <person name="Hatcher P."/>
            <person name="Jogdeo S."/>
            <person name="Krijgsveld J."/>
            <person name="Kriventseva E.V."/>
            <person name="Kultz D."/>
            <person name="Laforsch C."/>
            <person name="Lindquist E."/>
            <person name="Lopez J."/>
            <person name="Manak J.R."/>
            <person name="Muller J."/>
            <person name="Pangilinan J."/>
            <person name="Patwardhan R.P."/>
            <person name="Pitluck S."/>
            <person name="Pritham E.J."/>
            <person name="Rechtsteiner A."/>
            <person name="Rho M."/>
            <person name="Rogozin I.B."/>
            <person name="Sakarya O."/>
            <person name="Salamov A."/>
            <person name="Schaack S."/>
            <person name="Shapiro H."/>
            <person name="Shiga Y."/>
            <person name="Skalitzky C."/>
            <person name="Smith Z."/>
            <person name="Souvorov A."/>
            <person name="Sung W."/>
            <person name="Tang Z."/>
            <person name="Tsuchiya D."/>
            <person name="Tu H."/>
            <person name="Vos H."/>
            <person name="Wang M."/>
            <person name="Wolf Y.I."/>
            <person name="Yamagata H."/>
            <person name="Yamada T."/>
            <person name="Ye Y."/>
            <person name="Shaw J.R."/>
            <person name="Andrews J."/>
            <person name="Crease T.J."/>
            <person name="Tang H."/>
            <person name="Lucas S.M."/>
            <person name="Robertson H.M."/>
            <person name="Bork P."/>
            <person name="Koonin E.V."/>
            <person name="Zdobnov E.M."/>
            <person name="Grigoriev I.V."/>
            <person name="Lynch M."/>
            <person name="Boore J.L."/>
        </authorList>
    </citation>
    <scope>NUCLEOTIDE SEQUENCE [LARGE SCALE GENOMIC DNA]</scope>
</reference>